<dbReference type="Proteomes" id="UP001174997">
    <property type="component" value="Unassembled WGS sequence"/>
</dbReference>
<keyword evidence="3" id="KW-1185">Reference proteome</keyword>
<comment type="caution">
    <text evidence="2">The sequence shown here is derived from an EMBL/GenBank/DDBJ whole genome shotgun (WGS) entry which is preliminary data.</text>
</comment>
<name>A0AA40DGI2_9PEZI</name>
<sequence length="126" mass="13798">MIVMALPFVVAPWLTMASPSPDYGVGWLRPSSISISTQFQCGMLDLPNWTTSRALVSVAVQKGWPVLAIMRRVAAGFPKPQRGLLNASLRRTNLFTFSNRPSPMTPWFYTFCASRATLAGETSSAS</sequence>
<dbReference type="AlphaFoldDB" id="A0AA40DGI2"/>
<dbReference type="EMBL" id="JAULSY010000002">
    <property type="protein sequence ID" value="KAK0674279.1"/>
    <property type="molecule type" value="Genomic_DNA"/>
</dbReference>
<evidence type="ECO:0008006" key="4">
    <source>
        <dbReference type="Google" id="ProtNLM"/>
    </source>
</evidence>
<protein>
    <recommendedName>
        <fullName evidence="4">Secreted protein</fullName>
    </recommendedName>
</protein>
<evidence type="ECO:0000256" key="1">
    <source>
        <dbReference type="SAM" id="SignalP"/>
    </source>
</evidence>
<evidence type="ECO:0000313" key="2">
    <source>
        <dbReference type="EMBL" id="KAK0674279.1"/>
    </source>
</evidence>
<reference evidence="2" key="1">
    <citation type="submission" date="2023-06" db="EMBL/GenBank/DDBJ databases">
        <title>Genome-scale phylogeny and comparative genomics of the fungal order Sordariales.</title>
        <authorList>
            <consortium name="Lawrence Berkeley National Laboratory"/>
            <person name="Hensen N."/>
            <person name="Bonometti L."/>
            <person name="Westerberg I."/>
            <person name="Brannstrom I.O."/>
            <person name="Guillou S."/>
            <person name="Cros-Aarteil S."/>
            <person name="Calhoun S."/>
            <person name="Haridas S."/>
            <person name="Kuo A."/>
            <person name="Mondo S."/>
            <person name="Pangilinan J."/>
            <person name="Riley R."/>
            <person name="Labutti K."/>
            <person name="Andreopoulos B."/>
            <person name="Lipzen A."/>
            <person name="Chen C."/>
            <person name="Yanf M."/>
            <person name="Daum C."/>
            <person name="Ng V."/>
            <person name="Clum A."/>
            <person name="Steindorff A."/>
            <person name="Ohm R."/>
            <person name="Martin F."/>
            <person name="Silar P."/>
            <person name="Natvig D."/>
            <person name="Lalanne C."/>
            <person name="Gautier V."/>
            <person name="Ament-Velasquez S.L."/>
            <person name="Kruys A."/>
            <person name="Hutchinson M.I."/>
            <person name="Powell A.J."/>
            <person name="Barry K."/>
            <person name="Miller A.N."/>
            <person name="Grigoriev I.V."/>
            <person name="Debuchy R."/>
            <person name="Gladieux P."/>
            <person name="Thoren M.H."/>
            <person name="Johannesson H."/>
        </authorList>
    </citation>
    <scope>NUCLEOTIDE SEQUENCE</scope>
    <source>
        <strain evidence="2">CBS 307.81</strain>
    </source>
</reference>
<organism evidence="2 3">
    <name type="scientific">Cercophora samala</name>
    <dbReference type="NCBI Taxonomy" id="330535"/>
    <lineage>
        <taxon>Eukaryota</taxon>
        <taxon>Fungi</taxon>
        <taxon>Dikarya</taxon>
        <taxon>Ascomycota</taxon>
        <taxon>Pezizomycotina</taxon>
        <taxon>Sordariomycetes</taxon>
        <taxon>Sordariomycetidae</taxon>
        <taxon>Sordariales</taxon>
        <taxon>Lasiosphaeriaceae</taxon>
        <taxon>Cercophora</taxon>
    </lineage>
</organism>
<proteinExistence type="predicted"/>
<feature type="chain" id="PRO_5041249776" description="Secreted protein" evidence="1">
    <location>
        <begin position="18"/>
        <end position="126"/>
    </location>
</feature>
<keyword evidence="1" id="KW-0732">Signal</keyword>
<feature type="signal peptide" evidence="1">
    <location>
        <begin position="1"/>
        <end position="17"/>
    </location>
</feature>
<gene>
    <name evidence="2" type="ORF">QBC41DRAFT_309757</name>
</gene>
<evidence type="ECO:0000313" key="3">
    <source>
        <dbReference type="Proteomes" id="UP001174997"/>
    </source>
</evidence>
<accession>A0AA40DGI2</accession>